<gene>
    <name evidence="10" type="ORF">PACLA_8A003582</name>
</gene>
<protein>
    <recommendedName>
        <fullName evidence="9">Proline-rich transmembrane protein 3/4 domain-containing protein</fullName>
    </recommendedName>
</protein>
<feature type="region of interest" description="Disordered" evidence="7">
    <location>
        <begin position="1"/>
        <end position="24"/>
    </location>
</feature>
<dbReference type="InterPro" id="IPR059081">
    <property type="entry name" value="PRRT3-4"/>
</dbReference>
<comment type="caution">
    <text evidence="10">The sequence shown here is derived from an EMBL/GenBank/DDBJ whole genome shotgun (WGS) entry which is preliminary data.</text>
</comment>
<dbReference type="PANTHER" id="PTHR35578">
    <property type="entry name" value="PROLINE-RICH TRANSMEMBRANE PROTEIN 4-RELATED"/>
    <property type="match status" value="1"/>
</dbReference>
<feature type="transmembrane region" description="Helical" evidence="8">
    <location>
        <begin position="293"/>
        <end position="319"/>
    </location>
</feature>
<keyword evidence="4" id="KW-0732">Signal</keyword>
<evidence type="ECO:0000256" key="4">
    <source>
        <dbReference type="ARBA" id="ARBA00022729"/>
    </source>
</evidence>
<feature type="transmembrane region" description="Helical" evidence="8">
    <location>
        <begin position="160"/>
        <end position="181"/>
    </location>
</feature>
<evidence type="ECO:0000256" key="3">
    <source>
        <dbReference type="ARBA" id="ARBA00022692"/>
    </source>
</evidence>
<feature type="transmembrane region" description="Helical" evidence="8">
    <location>
        <begin position="39"/>
        <end position="61"/>
    </location>
</feature>
<organism evidence="10 11">
    <name type="scientific">Paramuricea clavata</name>
    <name type="common">Red gorgonian</name>
    <name type="synonym">Violescent sea-whip</name>
    <dbReference type="NCBI Taxonomy" id="317549"/>
    <lineage>
        <taxon>Eukaryota</taxon>
        <taxon>Metazoa</taxon>
        <taxon>Cnidaria</taxon>
        <taxon>Anthozoa</taxon>
        <taxon>Octocorallia</taxon>
        <taxon>Malacalcyonacea</taxon>
        <taxon>Plexauridae</taxon>
        <taxon>Paramuricea</taxon>
    </lineage>
</organism>
<feature type="compositionally biased region" description="Basic and acidic residues" evidence="7">
    <location>
        <begin position="1"/>
        <end position="10"/>
    </location>
</feature>
<feature type="transmembrane region" description="Helical" evidence="8">
    <location>
        <begin position="81"/>
        <end position="105"/>
    </location>
</feature>
<keyword evidence="11" id="KW-1185">Reference proteome</keyword>
<feature type="domain" description="Proline-rich transmembrane protein 3/4" evidence="9">
    <location>
        <begin position="20"/>
        <end position="322"/>
    </location>
</feature>
<dbReference type="PANTHER" id="PTHR35578:SF6">
    <property type="entry name" value="PROLINE-RICH TRANSMEMBRANE PROTEIN 4"/>
    <property type="match status" value="1"/>
</dbReference>
<evidence type="ECO:0000256" key="8">
    <source>
        <dbReference type="SAM" id="Phobius"/>
    </source>
</evidence>
<keyword evidence="5 8" id="KW-1133">Transmembrane helix</keyword>
<comment type="subcellular location">
    <subcellularLocation>
        <location evidence="1">Membrane</location>
        <topology evidence="1">Multi-pass membrane protein</topology>
    </subcellularLocation>
</comment>
<evidence type="ECO:0000256" key="1">
    <source>
        <dbReference type="ARBA" id="ARBA00004141"/>
    </source>
</evidence>
<dbReference type="EMBL" id="CACRXK020007197">
    <property type="protein sequence ID" value="CAB4011583.1"/>
    <property type="molecule type" value="Genomic_DNA"/>
</dbReference>
<keyword evidence="3 8" id="KW-0812">Transmembrane</keyword>
<dbReference type="Pfam" id="PF25987">
    <property type="entry name" value="PRRT3"/>
    <property type="match status" value="1"/>
</dbReference>
<evidence type="ECO:0000256" key="6">
    <source>
        <dbReference type="ARBA" id="ARBA00023136"/>
    </source>
</evidence>
<feature type="transmembrane region" description="Helical" evidence="8">
    <location>
        <begin position="187"/>
        <end position="210"/>
    </location>
</feature>
<dbReference type="Proteomes" id="UP001152795">
    <property type="component" value="Unassembled WGS sequence"/>
</dbReference>
<evidence type="ECO:0000256" key="7">
    <source>
        <dbReference type="SAM" id="MobiDB-lite"/>
    </source>
</evidence>
<feature type="transmembrane region" description="Helical" evidence="8">
    <location>
        <begin position="255"/>
        <end position="281"/>
    </location>
</feature>
<reference evidence="10" key="1">
    <citation type="submission" date="2020-04" db="EMBL/GenBank/DDBJ databases">
        <authorList>
            <person name="Alioto T."/>
            <person name="Alioto T."/>
            <person name="Gomez Garrido J."/>
        </authorList>
    </citation>
    <scope>NUCLEOTIDE SEQUENCE</scope>
    <source>
        <strain evidence="10">A484AB</strain>
    </source>
</reference>
<dbReference type="InterPro" id="IPR052836">
    <property type="entry name" value="PRRT_domain-containing"/>
</dbReference>
<sequence>MAEPEPRYEPSQKLGAPETEPESEGLAEPQIDLSSVNKAWWIAFKFHWIFFAICFALLVLYNGYQLYKTAFRCGKMANRSYVSIVQTLVIVFGFTRTLALCISPYELTSNTPKRVPFLIPRLLFGFGFPCLFSGFTFVHKIFLDVSKVQVISRNALGNRLVAVVLVIHFIIFVSSEIITSYVKGAEFLLLLCGLYYFFGCLSIALSLLFSGGRVLQKTRRIQACLTEYKQTGKKSGELCGTGKTKDRTGEASSKVMRITAFAAIFGVLCALFYIYTLVWIIRGTMGDKSSPAPWTWLIVNTFLRLFELFLASTMSYAVGCSYQRSTHTRILVSRCDDTVNTPP</sequence>
<feature type="transmembrane region" description="Helical" evidence="8">
    <location>
        <begin position="117"/>
        <end position="139"/>
    </location>
</feature>
<evidence type="ECO:0000313" key="11">
    <source>
        <dbReference type="Proteomes" id="UP001152795"/>
    </source>
</evidence>
<proteinExistence type="predicted"/>
<keyword evidence="6 8" id="KW-0472">Membrane</keyword>
<name>A0A6S7I4P3_PARCT</name>
<keyword evidence="2" id="KW-0597">Phosphoprotein</keyword>
<evidence type="ECO:0000256" key="5">
    <source>
        <dbReference type="ARBA" id="ARBA00022989"/>
    </source>
</evidence>
<evidence type="ECO:0000259" key="9">
    <source>
        <dbReference type="Pfam" id="PF25987"/>
    </source>
</evidence>
<dbReference type="OrthoDB" id="10066605at2759"/>
<accession>A0A6S7I4P3</accession>
<dbReference type="AlphaFoldDB" id="A0A6S7I4P3"/>
<evidence type="ECO:0000313" key="10">
    <source>
        <dbReference type="EMBL" id="CAB4011583.1"/>
    </source>
</evidence>
<evidence type="ECO:0000256" key="2">
    <source>
        <dbReference type="ARBA" id="ARBA00022553"/>
    </source>
</evidence>